<dbReference type="Proteomes" id="UP000318375">
    <property type="component" value="Segment"/>
</dbReference>
<dbReference type="GeneID" id="64766121"/>
<name>A0A4Y6EIM9_9CAUD</name>
<evidence type="ECO:0000313" key="3">
    <source>
        <dbReference type="Proteomes" id="UP000318375"/>
    </source>
</evidence>
<feature type="compositionally biased region" description="Basic and acidic residues" evidence="1">
    <location>
        <begin position="1"/>
        <end position="17"/>
    </location>
</feature>
<keyword evidence="3" id="KW-1185">Reference proteome</keyword>
<proteinExistence type="predicted"/>
<sequence>MAEQDPYDRHDRRDIGRKYAHLRERKRQADVEERGRAEVADLYENED</sequence>
<evidence type="ECO:0000313" key="2">
    <source>
        <dbReference type="EMBL" id="QDF18588.1"/>
    </source>
</evidence>
<protein>
    <submittedName>
        <fullName evidence="2">Uncharacterized protein</fullName>
    </submittedName>
</protein>
<organism evidence="2 3">
    <name type="scientific">Gordonia phage Pupper</name>
    <dbReference type="NCBI Taxonomy" id="2571249"/>
    <lineage>
        <taxon>Viruses</taxon>
        <taxon>Duplodnaviria</taxon>
        <taxon>Heunggongvirae</taxon>
        <taxon>Uroviricota</taxon>
        <taxon>Caudoviricetes</taxon>
        <taxon>Puppervirus</taxon>
        <taxon>Puppervirus Pupper</taxon>
    </lineage>
</organism>
<feature type="region of interest" description="Disordered" evidence="1">
    <location>
        <begin position="1"/>
        <end position="34"/>
    </location>
</feature>
<dbReference type="EMBL" id="MK977695">
    <property type="protein sequence ID" value="QDF18588.1"/>
    <property type="molecule type" value="Genomic_DNA"/>
</dbReference>
<dbReference type="RefSeq" id="YP_010058890.1">
    <property type="nucleotide sequence ID" value="NC_054723.1"/>
</dbReference>
<dbReference type="KEGG" id="vg:64766121"/>
<gene>
    <name evidence="2" type="primary">102</name>
    <name evidence="2" type="ORF">SEA_PUPPER_102</name>
</gene>
<accession>A0A4Y6EIM9</accession>
<evidence type="ECO:0000256" key="1">
    <source>
        <dbReference type="SAM" id="MobiDB-lite"/>
    </source>
</evidence>
<reference evidence="2 3" key="1">
    <citation type="submission" date="2019-05" db="EMBL/GenBank/DDBJ databases">
        <authorList>
            <person name="Pope W.H."/>
            <person name="Garlena R.A."/>
            <person name="Russell D.A."/>
            <person name="Jacobs-Sera D."/>
            <person name="Hatfull G.F."/>
        </authorList>
    </citation>
    <scope>NUCLEOTIDE SEQUENCE [LARGE SCALE GENOMIC DNA]</scope>
</reference>